<dbReference type="Proteomes" id="UP000432464">
    <property type="component" value="Unassembled WGS sequence"/>
</dbReference>
<evidence type="ECO:0000313" key="3">
    <source>
        <dbReference type="Proteomes" id="UP000432464"/>
    </source>
</evidence>
<evidence type="ECO:0000313" key="2">
    <source>
        <dbReference type="EMBL" id="MTE15857.1"/>
    </source>
</evidence>
<dbReference type="RefSeq" id="WP_154790326.1">
    <property type="nucleotide sequence ID" value="NZ_WMBB01000011.1"/>
</dbReference>
<dbReference type="PANTHER" id="PTHR33164">
    <property type="entry name" value="TRANSCRIPTIONAL REGULATOR, MARR FAMILY"/>
    <property type="match status" value="1"/>
</dbReference>
<proteinExistence type="predicted"/>
<dbReference type="InterPro" id="IPR000835">
    <property type="entry name" value="HTH_MarR-typ"/>
</dbReference>
<dbReference type="GO" id="GO:0006950">
    <property type="term" value="P:response to stress"/>
    <property type="evidence" value="ECO:0007669"/>
    <property type="project" value="TreeGrafter"/>
</dbReference>
<keyword evidence="3" id="KW-1185">Reference proteome</keyword>
<dbReference type="InterPro" id="IPR036390">
    <property type="entry name" value="WH_DNA-bd_sf"/>
</dbReference>
<dbReference type="EMBL" id="WMBB01000011">
    <property type="protein sequence ID" value="MTE15857.1"/>
    <property type="molecule type" value="Genomic_DNA"/>
</dbReference>
<organism evidence="2 3">
    <name type="scientific">Nocardia aurantiaca</name>
    <dbReference type="NCBI Taxonomy" id="2675850"/>
    <lineage>
        <taxon>Bacteria</taxon>
        <taxon>Bacillati</taxon>
        <taxon>Actinomycetota</taxon>
        <taxon>Actinomycetes</taxon>
        <taxon>Mycobacteriales</taxon>
        <taxon>Nocardiaceae</taxon>
        <taxon>Nocardia</taxon>
    </lineage>
</organism>
<protein>
    <submittedName>
        <fullName evidence="2">MarR family transcriptional regulator</fullName>
    </submittedName>
</protein>
<comment type="caution">
    <text evidence="2">The sequence shown here is derived from an EMBL/GenBank/DDBJ whole genome shotgun (WGS) entry which is preliminary data.</text>
</comment>
<dbReference type="InterPro" id="IPR039422">
    <property type="entry name" value="MarR/SlyA-like"/>
</dbReference>
<dbReference type="PROSITE" id="PS50995">
    <property type="entry name" value="HTH_MARR_2"/>
    <property type="match status" value="1"/>
</dbReference>
<dbReference type="SUPFAM" id="SSF46785">
    <property type="entry name" value="Winged helix' DNA-binding domain"/>
    <property type="match status" value="1"/>
</dbReference>
<reference evidence="2 3" key="1">
    <citation type="submission" date="2019-11" db="EMBL/GenBank/DDBJ databases">
        <title>Nocardia sp. nov. CT2-14 isolated from soil.</title>
        <authorList>
            <person name="Kanchanasin P."/>
            <person name="Tanasupawat S."/>
            <person name="Yuki M."/>
            <person name="Kudo T."/>
        </authorList>
    </citation>
    <scope>NUCLEOTIDE SEQUENCE [LARGE SCALE GENOMIC DNA]</scope>
    <source>
        <strain evidence="2 3">CT2-14</strain>
    </source>
</reference>
<name>A0A6I3L213_9NOCA</name>
<dbReference type="PANTHER" id="PTHR33164:SF104">
    <property type="entry name" value="TRANSCRIPTIONAL REGULATORY PROTEIN"/>
    <property type="match status" value="1"/>
</dbReference>
<gene>
    <name evidence="2" type="ORF">GLP40_24190</name>
</gene>
<dbReference type="InterPro" id="IPR036388">
    <property type="entry name" value="WH-like_DNA-bd_sf"/>
</dbReference>
<evidence type="ECO:0000259" key="1">
    <source>
        <dbReference type="PROSITE" id="PS50995"/>
    </source>
</evidence>
<dbReference type="SMART" id="SM00347">
    <property type="entry name" value="HTH_MARR"/>
    <property type="match status" value="1"/>
</dbReference>
<feature type="domain" description="HTH marR-type" evidence="1">
    <location>
        <begin position="8"/>
        <end position="150"/>
    </location>
</feature>
<accession>A0A6I3L213</accession>
<dbReference type="Gene3D" id="1.10.10.10">
    <property type="entry name" value="Winged helix-like DNA-binding domain superfamily/Winged helix DNA-binding domain"/>
    <property type="match status" value="1"/>
</dbReference>
<dbReference type="Pfam" id="PF12802">
    <property type="entry name" value="MarR_2"/>
    <property type="match status" value="1"/>
</dbReference>
<sequence length="150" mass="16857">MSADDHLSDDEYSRLLRFRAGLRHFLRWSERRAADVGLTATQHQLLLAIRGHSHPAGPSIGEIAEYLCTRHHSVVQLIDRTEQLGLVARNREEGKDRRVVRLALTEAGRDILARLSATHLEELRRLAPLVDALVDPTAMTPSDRACPVRS</sequence>
<dbReference type="GO" id="GO:0003700">
    <property type="term" value="F:DNA-binding transcription factor activity"/>
    <property type="evidence" value="ECO:0007669"/>
    <property type="project" value="InterPro"/>
</dbReference>
<dbReference type="AlphaFoldDB" id="A0A6I3L213"/>